<proteinExistence type="predicted"/>
<dbReference type="Proteomes" id="UP000013111">
    <property type="component" value="Unassembled WGS sequence"/>
</dbReference>
<dbReference type="AlphaFoldDB" id="A0A831A2N9"/>
<protein>
    <submittedName>
        <fullName evidence="1">Uncharacterized protein</fullName>
    </submittedName>
</protein>
<dbReference type="EMBL" id="CAPB01000041">
    <property type="protein sequence ID" value="CCO95539.1"/>
    <property type="molecule type" value="Genomic_DNA"/>
</dbReference>
<evidence type="ECO:0000313" key="1">
    <source>
        <dbReference type="EMBL" id="CCO95539.1"/>
    </source>
</evidence>
<comment type="caution">
    <text evidence="1">The sequence shown here is derived from an EMBL/GenBank/DDBJ whole genome shotgun (WGS) entry which is preliminary data.</text>
</comment>
<reference evidence="1 2" key="2">
    <citation type="submission" date="2013-04" db="EMBL/GenBank/DDBJ databases">
        <title>Comparative genomics of 12 strains of Erwinia amylovora identifies a pan-genome with a large conserved core and provides insights into host specificity.</title>
        <authorList>
            <person name="Mann R.A."/>
            <person name="Smits T.H.M."/>
            <person name="Buehlmann A."/>
            <person name="Blom J."/>
            <person name="Goesmann A."/>
            <person name="Frey J.E."/>
            <person name="Plummer K.M."/>
            <person name="Beer S.V."/>
            <person name="Luck J."/>
            <person name="Duffy B."/>
            <person name="Rodoni B."/>
        </authorList>
    </citation>
    <scope>NUCLEOTIDE SEQUENCE [LARGE SCALE GENOMIC DNA]</scope>
    <source>
        <strain evidence="2">CFBP 1232</strain>
    </source>
</reference>
<sequence>MNEKFHLMKKQTDFISFATGNLHKIVVFSAVMSQ</sequence>
<name>A0A831A2N9_ERWAM</name>
<reference evidence="1 2" key="1">
    <citation type="submission" date="2012-11" db="EMBL/GenBank/DDBJ databases">
        <authorList>
            <person name="Linke B."/>
        </authorList>
    </citation>
    <scope>NUCLEOTIDE SEQUENCE [LARGE SCALE GENOMIC DNA]</scope>
    <source>
        <strain evidence="2">CFBP 1232</strain>
    </source>
</reference>
<gene>
    <name evidence="1" type="ORF">BN437_3640</name>
</gene>
<accession>A0A831A2N9</accession>
<evidence type="ECO:0000313" key="2">
    <source>
        <dbReference type="Proteomes" id="UP000013111"/>
    </source>
</evidence>
<organism evidence="1 2">
    <name type="scientific">Erwinia amylovora NBRC 12687 = CFBP 1232</name>
    <dbReference type="NCBI Taxonomy" id="1219359"/>
    <lineage>
        <taxon>Bacteria</taxon>
        <taxon>Pseudomonadati</taxon>
        <taxon>Pseudomonadota</taxon>
        <taxon>Gammaproteobacteria</taxon>
        <taxon>Enterobacterales</taxon>
        <taxon>Erwiniaceae</taxon>
        <taxon>Erwinia</taxon>
    </lineage>
</organism>